<feature type="domain" description="UBA" evidence="1">
    <location>
        <begin position="1"/>
        <end position="29"/>
    </location>
</feature>
<comment type="caution">
    <text evidence="2">The sequence shown here is derived from an EMBL/GenBank/DDBJ whole genome shotgun (WGS) entry which is preliminary data.</text>
</comment>
<evidence type="ECO:0000259" key="1">
    <source>
        <dbReference type="PROSITE" id="PS50030"/>
    </source>
</evidence>
<dbReference type="FunFam" id="1.10.8.10:FF:000003">
    <property type="entry name" value="UV excision repair protein RAD23 homolog"/>
    <property type="match status" value="1"/>
</dbReference>
<dbReference type="PROSITE" id="PS50030">
    <property type="entry name" value="UBA"/>
    <property type="match status" value="1"/>
</dbReference>
<dbReference type="OrthoDB" id="419317at2759"/>
<dbReference type="Gene3D" id="1.10.8.10">
    <property type="entry name" value="DNA helicase RuvA subunit, C-terminal domain"/>
    <property type="match status" value="1"/>
</dbReference>
<dbReference type="Proteomes" id="UP000580250">
    <property type="component" value="Unassembled WGS sequence"/>
</dbReference>
<dbReference type="InterPro" id="IPR009060">
    <property type="entry name" value="UBA-like_sf"/>
</dbReference>
<dbReference type="EMBL" id="CAJEWN010000090">
    <property type="protein sequence ID" value="CAD2162203.1"/>
    <property type="molecule type" value="Genomic_DNA"/>
</dbReference>
<dbReference type="SUPFAM" id="SSF46934">
    <property type="entry name" value="UBA-like"/>
    <property type="match status" value="1"/>
</dbReference>
<reference evidence="2 3" key="1">
    <citation type="submission" date="2020-08" db="EMBL/GenBank/DDBJ databases">
        <authorList>
            <person name="Koutsovoulos G."/>
            <person name="Danchin GJ E."/>
        </authorList>
    </citation>
    <scope>NUCLEOTIDE SEQUENCE [LARGE SCALE GENOMIC DNA]</scope>
</reference>
<sequence length="106" mass="11429">MGYPRDEVIRALKAAFYNADRAVEYLCNGIPEGVNLVQGAAAGEASGDESGGEANVVAGEGGAGGLDFLANLPQFAMLREMVYLSILNFLIILERSHKRENFKLCY</sequence>
<proteinExistence type="predicted"/>
<dbReference type="Pfam" id="PF00627">
    <property type="entry name" value="UBA"/>
    <property type="match status" value="1"/>
</dbReference>
<protein>
    <recommendedName>
        <fullName evidence="1">UBA domain-containing protein</fullName>
    </recommendedName>
</protein>
<gene>
    <name evidence="2" type="ORF">MENT_LOCUS15284</name>
</gene>
<evidence type="ECO:0000313" key="2">
    <source>
        <dbReference type="EMBL" id="CAD2162203.1"/>
    </source>
</evidence>
<accession>A0A6V7UNG4</accession>
<organism evidence="2 3">
    <name type="scientific">Meloidogyne enterolobii</name>
    <name type="common">Root-knot nematode worm</name>
    <name type="synonym">Meloidogyne mayaguensis</name>
    <dbReference type="NCBI Taxonomy" id="390850"/>
    <lineage>
        <taxon>Eukaryota</taxon>
        <taxon>Metazoa</taxon>
        <taxon>Ecdysozoa</taxon>
        <taxon>Nematoda</taxon>
        <taxon>Chromadorea</taxon>
        <taxon>Rhabditida</taxon>
        <taxon>Tylenchina</taxon>
        <taxon>Tylenchomorpha</taxon>
        <taxon>Tylenchoidea</taxon>
        <taxon>Meloidogynidae</taxon>
        <taxon>Meloidogyninae</taxon>
        <taxon>Meloidogyne</taxon>
    </lineage>
</organism>
<evidence type="ECO:0000313" key="3">
    <source>
        <dbReference type="Proteomes" id="UP000580250"/>
    </source>
</evidence>
<dbReference type="AlphaFoldDB" id="A0A6V7UNG4"/>
<name>A0A6V7UNG4_MELEN</name>
<dbReference type="InterPro" id="IPR015940">
    <property type="entry name" value="UBA"/>
</dbReference>